<dbReference type="SUPFAM" id="SSF89360">
    <property type="entry name" value="HesB-like domain"/>
    <property type="match status" value="1"/>
</dbReference>
<dbReference type="PANTHER" id="PTHR43011:SF1">
    <property type="entry name" value="IRON-SULFUR CLUSTER ASSEMBLY 2 HOMOLOG, MITOCHONDRIAL"/>
    <property type="match status" value="1"/>
</dbReference>
<comment type="subunit">
    <text evidence="9">Heterotetramer; forms a dimer of dimers with IBA57. Interacts with [2Fe-2S]-ISCA2 forming the heterodimer [2Fe- 2S]-ISCA2-IBA57 complex; [2Fe-2S] cluster binding is absolutely required to promote the complex formation.</text>
</comment>
<dbReference type="Proteomes" id="UP000271974">
    <property type="component" value="Unassembled WGS sequence"/>
</dbReference>
<dbReference type="PANTHER" id="PTHR43011">
    <property type="entry name" value="IRON-SULFUR CLUSTER ASSEMBLY 2 HOMOLOG, MITOCHONDRIAL"/>
    <property type="match status" value="1"/>
</dbReference>
<evidence type="ECO:0000256" key="5">
    <source>
        <dbReference type="ARBA" id="ARBA00023128"/>
    </source>
</evidence>
<dbReference type="AlphaFoldDB" id="A0A3S0ZKG4"/>
<evidence type="ECO:0000256" key="1">
    <source>
        <dbReference type="ARBA" id="ARBA00004173"/>
    </source>
</evidence>
<reference evidence="11 12" key="1">
    <citation type="submission" date="2019-01" db="EMBL/GenBank/DDBJ databases">
        <title>A draft genome assembly of the solar-powered sea slug Elysia chlorotica.</title>
        <authorList>
            <person name="Cai H."/>
            <person name="Li Q."/>
            <person name="Fang X."/>
            <person name="Li J."/>
            <person name="Curtis N.E."/>
            <person name="Altenburger A."/>
            <person name="Shibata T."/>
            <person name="Feng M."/>
            <person name="Maeda T."/>
            <person name="Schwartz J.A."/>
            <person name="Shigenobu S."/>
            <person name="Lundholm N."/>
            <person name="Nishiyama T."/>
            <person name="Yang H."/>
            <person name="Hasebe M."/>
            <person name="Li S."/>
            <person name="Pierce S.K."/>
            <person name="Wang J."/>
        </authorList>
    </citation>
    <scope>NUCLEOTIDE SEQUENCE [LARGE SCALE GENOMIC DNA]</scope>
    <source>
        <strain evidence="11">EC2010</strain>
        <tissue evidence="11">Whole organism of an adult</tissue>
    </source>
</reference>
<keyword evidence="4" id="KW-0408">Iron</keyword>
<evidence type="ECO:0000256" key="2">
    <source>
        <dbReference type="ARBA" id="ARBA00006718"/>
    </source>
</evidence>
<dbReference type="GO" id="GO:0005506">
    <property type="term" value="F:iron ion binding"/>
    <property type="evidence" value="ECO:0007669"/>
    <property type="project" value="TreeGrafter"/>
</dbReference>
<dbReference type="STRING" id="188477.A0A3S0ZKG4"/>
<keyword evidence="3" id="KW-0479">Metal-binding</keyword>
<evidence type="ECO:0000256" key="9">
    <source>
        <dbReference type="ARBA" id="ARBA00093471"/>
    </source>
</evidence>
<dbReference type="Pfam" id="PF01521">
    <property type="entry name" value="Fe-S_biosyn"/>
    <property type="match status" value="1"/>
</dbReference>
<evidence type="ECO:0000259" key="10">
    <source>
        <dbReference type="Pfam" id="PF01521"/>
    </source>
</evidence>
<protein>
    <recommendedName>
        <fullName evidence="7">Iron-sulfur cluster assembly 2 homolog, mitochondrial</fullName>
    </recommendedName>
    <alternativeName>
        <fullName evidence="8">HESB-like domain-containing protein 1</fullName>
    </alternativeName>
</protein>
<evidence type="ECO:0000313" key="12">
    <source>
        <dbReference type="Proteomes" id="UP000271974"/>
    </source>
</evidence>
<dbReference type="OrthoDB" id="1938621at2759"/>
<accession>A0A3S0ZKG4</accession>
<evidence type="ECO:0000313" key="11">
    <source>
        <dbReference type="EMBL" id="RUS80979.1"/>
    </source>
</evidence>
<dbReference type="InterPro" id="IPR016092">
    <property type="entry name" value="ATAP"/>
</dbReference>
<evidence type="ECO:0000256" key="4">
    <source>
        <dbReference type="ARBA" id="ARBA00023004"/>
    </source>
</evidence>
<dbReference type="NCBIfam" id="TIGR00049">
    <property type="entry name" value="iron-sulfur cluster assembly accessory protein"/>
    <property type="match status" value="1"/>
</dbReference>
<dbReference type="InterPro" id="IPR035903">
    <property type="entry name" value="HesB-like_dom_sf"/>
</dbReference>
<evidence type="ECO:0000256" key="7">
    <source>
        <dbReference type="ARBA" id="ARBA00073313"/>
    </source>
</evidence>
<dbReference type="GO" id="GO:0051537">
    <property type="term" value="F:2 iron, 2 sulfur cluster binding"/>
    <property type="evidence" value="ECO:0007669"/>
    <property type="project" value="TreeGrafter"/>
</dbReference>
<name>A0A3S0ZKG4_ELYCH</name>
<organism evidence="11 12">
    <name type="scientific">Elysia chlorotica</name>
    <name type="common">Eastern emerald elysia</name>
    <name type="synonym">Sea slug</name>
    <dbReference type="NCBI Taxonomy" id="188477"/>
    <lineage>
        <taxon>Eukaryota</taxon>
        <taxon>Metazoa</taxon>
        <taxon>Spiralia</taxon>
        <taxon>Lophotrochozoa</taxon>
        <taxon>Mollusca</taxon>
        <taxon>Gastropoda</taxon>
        <taxon>Heterobranchia</taxon>
        <taxon>Euthyneura</taxon>
        <taxon>Panpulmonata</taxon>
        <taxon>Sacoglossa</taxon>
        <taxon>Placobranchoidea</taxon>
        <taxon>Plakobranchidae</taxon>
        <taxon>Elysia</taxon>
    </lineage>
</organism>
<comment type="subcellular location">
    <subcellularLocation>
        <location evidence="1">Mitochondrion</location>
    </subcellularLocation>
</comment>
<dbReference type="GO" id="GO:0051539">
    <property type="term" value="F:4 iron, 4 sulfur cluster binding"/>
    <property type="evidence" value="ECO:0007669"/>
    <property type="project" value="TreeGrafter"/>
</dbReference>
<sequence>MTSRIAGVLYRTIKVTNCSWSVAHHVRSLNASQVLPIASHRSQTRLFSTQESSTASQTSELEGLKISDSCVKRLKEITTSEDSNLRLFVEGGGCSGFQYKFELDSAINAEDRVFERDGVKVVIDQDSLELVKGSTIDFYQELIRSSFRVIDNPHAEQGCSCGASFSIKL</sequence>
<keyword evidence="12" id="KW-1185">Reference proteome</keyword>
<gene>
    <name evidence="11" type="ORF">EGW08_011254</name>
</gene>
<evidence type="ECO:0000256" key="6">
    <source>
        <dbReference type="ARBA" id="ARBA00057540"/>
    </source>
</evidence>
<evidence type="ECO:0000256" key="8">
    <source>
        <dbReference type="ARBA" id="ARBA00077082"/>
    </source>
</evidence>
<dbReference type="InterPro" id="IPR000361">
    <property type="entry name" value="ATAP_core_dom"/>
</dbReference>
<dbReference type="Gene3D" id="2.60.300.12">
    <property type="entry name" value="HesB-like domain"/>
    <property type="match status" value="1"/>
</dbReference>
<dbReference type="GO" id="GO:0120510">
    <property type="term" value="C:mitochondrial [4Fe-4S] assembly complex"/>
    <property type="evidence" value="ECO:0007669"/>
    <property type="project" value="UniProtKB-ARBA"/>
</dbReference>
<dbReference type="EMBL" id="RQTK01000362">
    <property type="protein sequence ID" value="RUS80979.1"/>
    <property type="molecule type" value="Genomic_DNA"/>
</dbReference>
<evidence type="ECO:0000256" key="3">
    <source>
        <dbReference type="ARBA" id="ARBA00022723"/>
    </source>
</evidence>
<proteinExistence type="inferred from homology"/>
<dbReference type="GO" id="GO:0016226">
    <property type="term" value="P:iron-sulfur cluster assembly"/>
    <property type="evidence" value="ECO:0007669"/>
    <property type="project" value="InterPro"/>
</dbReference>
<dbReference type="FunFam" id="2.60.300.12:FF:000006">
    <property type="entry name" value="Iron-sulfur cluster assembly 2 mitochondrial"/>
    <property type="match status" value="1"/>
</dbReference>
<comment type="function">
    <text evidence="6">Involved in the maturation of mitochondrial 4Fe-4S proteins functioning late in the iron-sulfur cluster assembly pathway. May be involved in the binding of an intermediate of Fe/S cluster assembly.</text>
</comment>
<comment type="caution">
    <text evidence="11">The sequence shown here is derived from an EMBL/GenBank/DDBJ whole genome shotgun (WGS) entry which is preliminary data.</text>
</comment>
<comment type="similarity">
    <text evidence="2">Belongs to the HesB/IscA family.</text>
</comment>
<keyword evidence="5" id="KW-0496">Mitochondrion</keyword>
<feature type="domain" description="Core" evidence="10">
    <location>
        <begin position="64"/>
        <end position="162"/>
    </location>
</feature>